<accession>A0A087HBN8</accession>
<dbReference type="GO" id="GO:0005730">
    <property type="term" value="C:nucleolus"/>
    <property type="evidence" value="ECO:0007669"/>
    <property type="project" value="EnsemblPlants"/>
</dbReference>
<dbReference type="Pfam" id="PF04927">
    <property type="entry name" value="SMP"/>
    <property type="match status" value="3"/>
</dbReference>
<gene>
    <name evidence="4" type="ordered locus">AALP_Aa3g257500</name>
</gene>
<dbReference type="PANTHER" id="PTHR31174:SF7">
    <property type="entry name" value="LATE EMBRYOGENESIS ABUNDANT PROTEIN 31-RELATED"/>
    <property type="match status" value="1"/>
</dbReference>
<dbReference type="EMBL" id="CM002871">
    <property type="protein sequence ID" value="KFK39540.1"/>
    <property type="molecule type" value="Genomic_DNA"/>
</dbReference>
<feature type="domain" description="SMP" evidence="3">
    <location>
        <begin position="202"/>
        <end position="260"/>
    </location>
</feature>
<dbReference type="Proteomes" id="UP000029120">
    <property type="component" value="Chromosome 3"/>
</dbReference>
<dbReference type="AlphaFoldDB" id="A0A087HBN8"/>
<dbReference type="eggNOG" id="ENOG502QPSX">
    <property type="taxonomic scope" value="Eukaryota"/>
</dbReference>
<evidence type="ECO:0000313" key="5">
    <source>
        <dbReference type="Proteomes" id="UP000029120"/>
    </source>
</evidence>
<evidence type="ECO:0000256" key="2">
    <source>
        <dbReference type="ARBA" id="ARBA00022737"/>
    </source>
</evidence>
<reference evidence="5" key="1">
    <citation type="journal article" date="2015" name="Nat. Plants">
        <title>Genome expansion of Arabis alpina linked with retrotransposition and reduced symmetric DNA methylation.</title>
        <authorList>
            <person name="Willing E.M."/>
            <person name="Rawat V."/>
            <person name="Mandakova T."/>
            <person name="Maumus F."/>
            <person name="James G.V."/>
            <person name="Nordstroem K.J."/>
            <person name="Becker C."/>
            <person name="Warthmann N."/>
            <person name="Chica C."/>
            <person name="Szarzynska B."/>
            <person name="Zytnicki M."/>
            <person name="Albani M.C."/>
            <person name="Kiefer C."/>
            <person name="Bergonzi S."/>
            <person name="Castaings L."/>
            <person name="Mateos J.L."/>
            <person name="Berns M.C."/>
            <person name="Bujdoso N."/>
            <person name="Piofczyk T."/>
            <person name="de Lorenzo L."/>
            <person name="Barrero-Sicilia C."/>
            <person name="Mateos I."/>
            <person name="Piednoel M."/>
            <person name="Hagmann J."/>
            <person name="Chen-Min-Tao R."/>
            <person name="Iglesias-Fernandez R."/>
            <person name="Schuster S.C."/>
            <person name="Alonso-Blanco C."/>
            <person name="Roudier F."/>
            <person name="Carbonero P."/>
            <person name="Paz-Ares J."/>
            <person name="Davis S.J."/>
            <person name="Pecinka A."/>
            <person name="Quesneville H."/>
            <person name="Colot V."/>
            <person name="Lysak M.A."/>
            <person name="Weigel D."/>
            <person name="Coupland G."/>
            <person name="Schneeberger K."/>
        </authorList>
    </citation>
    <scope>NUCLEOTIDE SEQUENCE [LARGE SCALE GENOMIC DNA]</scope>
    <source>
        <strain evidence="5">cv. Pajares</strain>
    </source>
</reference>
<organism evidence="4 5">
    <name type="scientific">Arabis alpina</name>
    <name type="common">Alpine rock-cress</name>
    <dbReference type="NCBI Taxonomy" id="50452"/>
    <lineage>
        <taxon>Eukaryota</taxon>
        <taxon>Viridiplantae</taxon>
        <taxon>Streptophyta</taxon>
        <taxon>Embryophyta</taxon>
        <taxon>Tracheophyta</taxon>
        <taxon>Spermatophyta</taxon>
        <taxon>Magnoliopsida</taxon>
        <taxon>eudicotyledons</taxon>
        <taxon>Gunneridae</taxon>
        <taxon>Pentapetalae</taxon>
        <taxon>rosids</taxon>
        <taxon>malvids</taxon>
        <taxon>Brassicales</taxon>
        <taxon>Brassicaceae</taxon>
        <taxon>Arabideae</taxon>
        <taxon>Arabis</taxon>
    </lineage>
</organism>
<feature type="domain" description="SMP" evidence="3">
    <location>
        <begin position="137"/>
        <end position="194"/>
    </location>
</feature>
<dbReference type="OrthoDB" id="2014755at2759"/>
<evidence type="ECO:0000259" key="3">
    <source>
        <dbReference type="Pfam" id="PF04927"/>
    </source>
</evidence>
<name>A0A087HBN8_ARAAL</name>
<sequence length="263" mass="26944">MSQQQEQPSRPQEPVTYGDVFEVTGELADKPIAPEDANMMQAAETRVFGHTQKSGAAAVMQFAATANKRGGFVHPGDTTDLAAERGVTVAQTEVPGARVTTEFVGGQVVGQYVEPRPVATAEATEAEAIGLKLQSAITIGEALEATVQTAGNKPVNQSDAAAIQAAEVRASGTNVIAPGGIAASAQSAAIHNANVDRDEDKIKLIDVLAGATGKLSADKAATRQDAEGVVSAELRNNPNLSTHPGGVAASVTAAARLNEKAEI</sequence>
<dbReference type="OMA" id="DADMMQT"/>
<feature type="domain" description="SMP" evidence="3">
    <location>
        <begin position="15"/>
        <end position="69"/>
    </location>
</feature>
<dbReference type="PANTHER" id="PTHR31174">
    <property type="entry name" value="SEED MATURATION FAMILY PROTEIN"/>
    <property type="match status" value="1"/>
</dbReference>
<comment type="similarity">
    <text evidence="1">Belongs to the LEA type SMP family.</text>
</comment>
<evidence type="ECO:0000313" key="4">
    <source>
        <dbReference type="EMBL" id="KFK39540.1"/>
    </source>
</evidence>
<keyword evidence="2" id="KW-0677">Repeat</keyword>
<dbReference type="GO" id="GO:0006873">
    <property type="term" value="P:intracellular monoatomic ion homeostasis"/>
    <property type="evidence" value="ECO:0007669"/>
    <property type="project" value="EnsemblPlants"/>
</dbReference>
<dbReference type="InterPro" id="IPR042971">
    <property type="entry name" value="LEA_SMP"/>
</dbReference>
<dbReference type="InterPro" id="IPR007011">
    <property type="entry name" value="LEA_SMP_dom"/>
</dbReference>
<proteinExistence type="inferred from homology"/>
<dbReference type="GO" id="GO:0009845">
    <property type="term" value="P:seed germination"/>
    <property type="evidence" value="ECO:0007669"/>
    <property type="project" value="EnsemblPlants"/>
</dbReference>
<dbReference type="Gramene" id="KFK39540">
    <property type="protein sequence ID" value="KFK39540"/>
    <property type="gene ID" value="AALP_AA3G257500"/>
</dbReference>
<keyword evidence="5" id="KW-1185">Reference proteome</keyword>
<evidence type="ECO:0000256" key="1">
    <source>
        <dbReference type="ARBA" id="ARBA00010733"/>
    </source>
</evidence>
<protein>
    <recommendedName>
        <fullName evidence="3">SMP domain-containing protein</fullName>
    </recommendedName>
</protein>
<dbReference type="GO" id="GO:0010226">
    <property type="term" value="P:response to lithium ion"/>
    <property type="evidence" value="ECO:0007669"/>
    <property type="project" value="EnsemblPlants"/>
</dbReference>